<evidence type="ECO:0000313" key="1">
    <source>
        <dbReference type="EMBL" id="CAG76877.1"/>
    </source>
</evidence>
<dbReference type="Proteomes" id="UP000007966">
    <property type="component" value="Chromosome"/>
</dbReference>
<accession>Q6D021</accession>
<sequence length="66" mass="7203">MLDVHQDESGDNPEDSASVVDRVKAEFHRISASLPLGYHQRITVPPISYLGDAPLLACTPSVQVRC</sequence>
<dbReference type="EMBL" id="BX950851">
    <property type="protein sequence ID" value="CAG76877.1"/>
    <property type="molecule type" value="Genomic_DNA"/>
</dbReference>
<keyword evidence="2" id="KW-1185">Reference proteome</keyword>
<dbReference type="KEGG" id="eca:ECA3980"/>
<evidence type="ECO:0000313" key="2">
    <source>
        <dbReference type="Proteomes" id="UP000007966"/>
    </source>
</evidence>
<organism evidence="1 2">
    <name type="scientific">Pectobacterium atrosepticum (strain SCRI 1043 / ATCC BAA-672)</name>
    <name type="common">Erwinia carotovora subsp. atroseptica</name>
    <dbReference type="NCBI Taxonomy" id="218491"/>
    <lineage>
        <taxon>Bacteria</taxon>
        <taxon>Pseudomonadati</taxon>
        <taxon>Pseudomonadota</taxon>
        <taxon>Gammaproteobacteria</taxon>
        <taxon>Enterobacterales</taxon>
        <taxon>Pectobacteriaceae</taxon>
        <taxon>Pectobacterium</taxon>
    </lineage>
</organism>
<proteinExistence type="predicted"/>
<name>Q6D021_PECAS</name>
<gene>
    <name evidence="1" type="ordered locus">ECA3980</name>
</gene>
<protein>
    <submittedName>
        <fullName evidence="1">Uncharacterized protein</fullName>
    </submittedName>
</protein>
<reference evidence="1" key="1">
    <citation type="submission" date="2004-02" db="EMBL/GenBank/DDBJ databases">
        <title>The genome sequence of the enterobacterial phytopathogen Erwinia carotovora subsp. atroseptica SCRI1043 and functional genomic identification of novel virulence factors.</title>
        <authorList>
            <person name="Bell K.S."/>
            <person name="Sebaihia M."/>
            <person name="Pritchard L."/>
            <person name="Holden M."/>
            <person name="Hyman L.J."/>
            <person name="Holeva M.C."/>
            <person name="Thomson N.R."/>
            <person name="Bentley S.D."/>
            <person name="Churcher C."/>
            <person name="Mungall K."/>
            <person name="Atkin R."/>
            <person name="Bason N."/>
            <person name="Brooks K."/>
            <person name="Chillingworth T."/>
            <person name="Clark K."/>
            <person name="Doggett J."/>
            <person name="Fraser A."/>
            <person name="Hance Z."/>
            <person name="Hauser H."/>
            <person name="Jagels K."/>
            <person name="Moule S."/>
            <person name="Norbertczak H."/>
            <person name="Ormond D."/>
            <person name="Price C."/>
            <person name="Quail M.A."/>
            <person name="Sanders M."/>
            <person name="Walker D."/>
            <person name="Whitehead S."/>
            <person name="Salmond G.P.C."/>
            <person name="Birch P.R.J."/>
            <person name="Barrell B.G."/>
            <person name="Parkhill J."/>
            <person name="Toth I.K."/>
        </authorList>
    </citation>
    <scope>NUCLEOTIDE SEQUENCE</scope>
    <source>
        <strain evidence="1">SCRI1043</strain>
    </source>
</reference>
<dbReference type="HOGENOM" id="CLU_2827294_0_0_6"/>
<dbReference type="AlphaFoldDB" id="Q6D021"/>
<dbReference type="STRING" id="218491.ECA3980"/>